<dbReference type="RefSeq" id="WP_357992980.1">
    <property type="nucleotide sequence ID" value="NZ_JBEYBR010000084.1"/>
</dbReference>
<organism evidence="2 3">
    <name type="scientific">Nocardia niwae</name>
    <dbReference type="NCBI Taxonomy" id="626084"/>
    <lineage>
        <taxon>Bacteria</taxon>
        <taxon>Bacillati</taxon>
        <taxon>Actinomycetota</taxon>
        <taxon>Actinomycetes</taxon>
        <taxon>Mycobacteriales</taxon>
        <taxon>Nocardiaceae</taxon>
        <taxon>Nocardia</taxon>
    </lineage>
</organism>
<comment type="caution">
    <text evidence="2">The sequence shown here is derived from an EMBL/GenBank/DDBJ whole genome shotgun (WGS) entry which is preliminary data.</text>
</comment>
<feature type="region of interest" description="Disordered" evidence="1">
    <location>
        <begin position="1"/>
        <end position="27"/>
    </location>
</feature>
<evidence type="ECO:0000313" key="2">
    <source>
        <dbReference type="EMBL" id="MEU2125365.1"/>
    </source>
</evidence>
<accession>A0ABV2XHJ2</accession>
<protein>
    <submittedName>
        <fullName evidence="2">Uncharacterized protein</fullName>
    </submittedName>
</protein>
<evidence type="ECO:0000256" key="1">
    <source>
        <dbReference type="SAM" id="MobiDB-lite"/>
    </source>
</evidence>
<evidence type="ECO:0000313" key="3">
    <source>
        <dbReference type="Proteomes" id="UP001550535"/>
    </source>
</evidence>
<reference evidence="2 3" key="1">
    <citation type="submission" date="2024-06" db="EMBL/GenBank/DDBJ databases">
        <title>The Natural Products Discovery Center: Release of the First 8490 Sequenced Strains for Exploring Actinobacteria Biosynthetic Diversity.</title>
        <authorList>
            <person name="Kalkreuter E."/>
            <person name="Kautsar S.A."/>
            <person name="Yang D."/>
            <person name="Bader C.D."/>
            <person name="Teijaro C.N."/>
            <person name="Fluegel L."/>
            <person name="Davis C.M."/>
            <person name="Simpson J.R."/>
            <person name="Lauterbach L."/>
            <person name="Steele A.D."/>
            <person name="Gui C."/>
            <person name="Meng S."/>
            <person name="Li G."/>
            <person name="Viehrig K."/>
            <person name="Ye F."/>
            <person name="Su P."/>
            <person name="Kiefer A.F."/>
            <person name="Nichols A."/>
            <person name="Cepeda A.J."/>
            <person name="Yan W."/>
            <person name="Fan B."/>
            <person name="Jiang Y."/>
            <person name="Adhikari A."/>
            <person name="Zheng C.-J."/>
            <person name="Schuster L."/>
            <person name="Cowan T.M."/>
            <person name="Smanski M.J."/>
            <person name="Chevrette M.G."/>
            <person name="De Carvalho L.P.S."/>
            <person name="Shen B."/>
        </authorList>
    </citation>
    <scope>NUCLEOTIDE SEQUENCE [LARGE SCALE GENOMIC DNA]</scope>
    <source>
        <strain evidence="2 3">NPDC019434</strain>
    </source>
</reference>
<name>A0ABV2XHJ2_9NOCA</name>
<proteinExistence type="predicted"/>
<dbReference type="Proteomes" id="UP001550535">
    <property type="component" value="Unassembled WGS sequence"/>
</dbReference>
<dbReference type="EMBL" id="JBEYBR010000084">
    <property type="protein sequence ID" value="MEU2125365.1"/>
    <property type="molecule type" value="Genomic_DNA"/>
</dbReference>
<sequence>MRARPGSEAAGELPPSPPTGTRKNGMPVGMRESAILTMAMPGAAGDFLVDLAQRLSLRCDPAPIRAVIERACAGQDGARGPDGRRTSTLTISGIPFEVSVSGGRGEVSRAVRYVTETATREELFDSRLSAQLTSIRDLVAWLPNGDETVADMMRSFVATLFPDPAKISPRQRFATWIGVVHAAGTPHHAARLKVYGNLAAAPESLHRLSDVWPGFAGLAALPDHEKVIAPAVIALEVDADGGVNHKVYLRARYPDADAPKRLVRCFGDPAREILDELVRCGVDAAQLHRRDLFVCCARGAGDPTFGLYLGARRGDDLSGLALALAARHHGTPHAVDALRRAALACGASWHYSAVGLGFSTGHGVDKLNVYGTPHWNVT</sequence>
<keyword evidence="3" id="KW-1185">Reference proteome</keyword>
<gene>
    <name evidence="2" type="ORF">ABZ507_26475</name>
</gene>